<protein>
    <recommendedName>
        <fullName evidence="3">Replication protein</fullName>
    </recommendedName>
</protein>
<proteinExistence type="predicted"/>
<name>A0ABQ1UBX3_9GAMM</name>
<organism evidence="1 2">
    <name type="scientific">Pseudoalteromonas gelatinilytica</name>
    <dbReference type="NCBI Taxonomy" id="1703256"/>
    <lineage>
        <taxon>Bacteria</taxon>
        <taxon>Pseudomonadati</taxon>
        <taxon>Pseudomonadota</taxon>
        <taxon>Gammaproteobacteria</taxon>
        <taxon>Alteromonadales</taxon>
        <taxon>Pseudoalteromonadaceae</taxon>
        <taxon>Pseudoalteromonas</taxon>
    </lineage>
</organism>
<evidence type="ECO:0008006" key="3">
    <source>
        <dbReference type="Google" id="ProtNLM"/>
    </source>
</evidence>
<accession>A0ABQ1UBX3</accession>
<sequence length="449" mass="50721">MGIGKEAHCRYVWSYRIADDDSPWRAIGTRQSGKKTCKLSQFYLDASIGRDCSMDCFVSPNQFFDWRNSKQLASLHANWLEIDINTPAGTTRENKKSLSEEQEAQVVSEVFEQLEAQGVPLPTGYVLSGSGGVHLYWMYDGVDAFKWRVAAWRDIASALVSKLKGGNLWHVDLGASKDPARVLRMPGSRHGSTKRTVEFYSSGKVFSFEELAKSLSVEVAKSKHLTLVEPDSTCVKPRKAPPKDLKEYKRPNSGKHTIGQWWFKIYTHILQHINANPVKEGMRDSTAFILFVALRHIQDEEAAYQRVRQLNERHIGLTDEELNKYLKTAKTTLYKYKKDSIADYLERQLGMDVSFLYQDKAKLTPEEVKAARQAAAESTAKKKAESTLSRILRAARELLTQNVTPTQVSVAAICGRSERTVRRYWTEVIGHPAIRSASIYSPPQICPVG</sequence>
<evidence type="ECO:0000313" key="1">
    <source>
        <dbReference type="EMBL" id="GGF14909.1"/>
    </source>
</evidence>
<evidence type="ECO:0000313" key="2">
    <source>
        <dbReference type="Proteomes" id="UP000638462"/>
    </source>
</evidence>
<gene>
    <name evidence="1" type="ORF">GCM10008027_44640</name>
</gene>
<reference evidence="2" key="1">
    <citation type="journal article" date="2019" name="Int. J. Syst. Evol. Microbiol.">
        <title>The Global Catalogue of Microorganisms (GCM) 10K type strain sequencing project: providing services to taxonomists for standard genome sequencing and annotation.</title>
        <authorList>
            <consortium name="The Broad Institute Genomics Platform"/>
            <consortium name="The Broad Institute Genome Sequencing Center for Infectious Disease"/>
            <person name="Wu L."/>
            <person name="Ma J."/>
        </authorList>
    </citation>
    <scope>NUCLEOTIDE SEQUENCE [LARGE SCALE GENOMIC DNA]</scope>
    <source>
        <strain evidence="2">CGMCC 1.15394</strain>
    </source>
</reference>
<comment type="caution">
    <text evidence="1">The sequence shown here is derived from an EMBL/GenBank/DDBJ whole genome shotgun (WGS) entry which is preliminary data.</text>
</comment>
<dbReference type="Proteomes" id="UP000638462">
    <property type="component" value="Unassembled WGS sequence"/>
</dbReference>
<keyword evidence="2" id="KW-1185">Reference proteome</keyword>
<dbReference type="EMBL" id="BMIT01000038">
    <property type="protein sequence ID" value="GGF14909.1"/>
    <property type="molecule type" value="Genomic_DNA"/>
</dbReference>